<evidence type="ECO:0000313" key="2">
    <source>
        <dbReference type="Proteomes" id="UP000267654"/>
    </source>
</evidence>
<sequence>ALRLVKEKGGVAISFNGNFYALREAEFACISNNALPLFLIIKNFKEEGKKGVEKIAFNWPEKLKKEDKEKLFSLNYPGSFILIEKKNIADIIRLSEEIRKKIRGEEIGKLG</sequence>
<reference evidence="1 2" key="1">
    <citation type="submission" date="2018-06" db="EMBL/GenBank/DDBJ databases">
        <title>Extensive metabolic versatility and redundancy in microbially diverse, dynamic hydrothermal sediments.</title>
        <authorList>
            <person name="Dombrowski N."/>
            <person name="Teske A."/>
            <person name="Baker B.J."/>
        </authorList>
    </citation>
    <scope>NUCLEOTIDE SEQUENCE [LARGE SCALE GENOMIC DNA]</scope>
    <source>
        <strain evidence="1">B19_G9</strain>
    </source>
</reference>
<dbReference type="Gene3D" id="3.40.50.1000">
    <property type="entry name" value="HAD superfamily/HAD-like"/>
    <property type="match status" value="1"/>
</dbReference>
<name>A0A662DFG5_UNCAE</name>
<feature type="non-terminal residue" evidence="1">
    <location>
        <position position="1"/>
    </location>
</feature>
<comment type="caution">
    <text evidence="1">The sequence shown here is derived from an EMBL/GenBank/DDBJ whole genome shotgun (WGS) entry which is preliminary data.</text>
</comment>
<organism evidence="1 2">
    <name type="scientific">Aerophobetes bacterium</name>
    <dbReference type="NCBI Taxonomy" id="2030807"/>
    <lineage>
        <taxon>Bacteria</taxon>
        <taxon>Candidatus Aerophobota</taxon>
    </lineage>
</organism>
<dbReference type="EMBL" id="QMQB01000101">
    <property type="protein sequence ID" value="RLE13247.1"/>
    <property type="molecule type" value="Genomic_DNA"/>
</dbReference>
<dbReference type="InterPro" id="IPR023214">
    <property type="entry name" value="HAD_sf"/>
</dbReference>
<dbReference type="Proteomes" id="UP000267654">
    <property type="component" value="Unassembled WGS sequence"/>
</dbReference>
<accession>A0A662DFG5</accession>
<proteinExistence type="predicted"/>
<dbReference type="AlphaFoldDB" id="A0A662DFG5"/>
<gene>
    <name evidence="1" type="ORF">DRI96_03300</name>
</gene>
<evidence type="ECO:0000313" key="1">
    <source>
        <dbReference type="EMBL" id="RLE13247.1"/>
    </source>
</evidence>
<protein>
    <submittedName>
        <fullName evidence="1">Uncharacterized protein</fullName>
    </submittedName>
</protein>